<dbReference type="EMBL" id="JAFJMO010000001">
    <property type="protein sequence ID" value="KAJ8289311.1"/>
    <property type="molecule type" value="Genomic_DNA"/>
</dbReference>
<accession>A0A9Q1E476</accession>
<feature type="transmembrane region" description="Helical" evidence="1">
    <location>
        <begin position="48"/>
        <end position="70"/>
    </location>
</feature>
<keyword evidence="2" id="KW-0732">Signal</keyword>
<dbReference type="Proteomes" id="UP001152803">
    <property type="component" value="Unassembled WGS sequence"/>
</dbReference>
<dbReference type="AlphaFoldDB" id="A0A9Q1E476"/>
<organism evidence="3 4">
    <name type="scientific">Conger conger</name>
    <name type="common">Conger eel</name>
    <name type="synonym">Muraena conger</name>
    <dbReference type="NCBI Taxonomy" id="82655"/>
    <lineage>
        <taxon>Eukaryota</taxon>
        <taxon>Metazoa</taxon>
        <taxon>Chordata</taxon>
        <taxon>Craniata</taxon>
        <taxon>Vertebrata</taxon>
        <taxon>Euteleostomi</taxon>
        <taxon>Actinopterygii</taxon>
        <taxon>Neopterygii</taxon>
        <taxon>Teleostei</taxon>
        <taxon>Anguilliformes</taxon>
        <taxon>Congridae</taxon>
        <taxon>Conger</taxon>
    </lineage>
</organism>
<gene>
    <name evidence="3" type="ORF">COCON_G00019700</name>
</gene>
<evidence type="ECO:0000256" key="1">
    <source>
        <dbReference type="SAM" id="Phobius"/>
    </source>
</evidence>
<proteinExistence type="predicted"/>
<dbReference type="OrthoDB" id="8962178at2759"/>
<keyword evidence="1" id="KW-1133">Transmembrane helix</keyword>
<protein>
    <submittedName>
        <fullName evidence="3">Uncharacterized protein</fullName>
    </submittedName>
</protein>
<sequence length="73" mass="8007">MARRGREPEPSFSMNKLLIFVALALMLQCVMAQDIKGGTKNNTTESSALRMAPAPVLLQLGMTMIPALLYKLL</sequence>
<evidence type="ECO:0000313" key="4">
    <source>
        <dbReference type="Proteomes" id="UP001152803"/>
    </source>
</evidence>
<evidence type="ECO:0000313" key="3">
    <source>
        <dbReference type="EMBL" id="KAJ8289311.1"/>
    </source>
</evidence>
<evidence type="ECO:0000256" key="2">
    <source>
        <dbReference type="SAM" id="SignalP"/>
    </source>
</evidence>
<keyword evidence="4" id="KW-1185">Reference proteome</keyword>
<feature type="signal peptide" evidence="2">
    <location>
        <begin position="1"/>
        <end position="32"/>
    </location>
</feature>
<keyword evidence="1" id="KW-0472">Membrane</keyword>
<feature type="chain" id="PRO_5040254366" evidence="2">
    <location>
        <begin position="33"/>
        <end position="73"/>
    </location>
</feature>
<reference evidence="3" key="1">
    <citation type="journal article" date="2023" name="Science">
        <title>Genome structures resolve the early diversification of teleost fishes.</title>
        <authorList>
            <person name="Parey E."/>
            <person name="Louis A."/>
            <person name="Montfort J."/>
            <person name="Bouchez O."/>
            <person name="Roques C."/>
            <person name="Iampietro C."/>
            <person name="Lluch J."/>
            <person name="Castinel A."/>
            <person name="Donnadieu C."/>
            <person name="Desvignes T."/>
            <person name="Floi Bucao C."/>
            <person name="Jouanno E."/>
            <person name="Wen M."/>
            <person name="Mejri S."/>
            <person name="Dirks R."/>
            <person name="Jansen H."/>
            <person name="Henkel C."/>
            <person name="Chen W.J."/>
            <person name="Zahm M."/>
            <person name="Cabau C."/>
            <person name="Klopp C."/>
            <person name="Thompson A.W."/>
            <person name="Robinson-Rechavi M."/>
            <person name="Braasch I."/>
            <person name="Lecointre G."/>
            <person name="Bobe J."/>
            <person name="Postlethwait J.H."/>
            <person name="Berthelot C."/>
            <person name="Roest Crollius H."/>
            <person name="Guiguen Y."/>
        </authorList>
    </citation>
    <scope>NUCLEOTIDE SEQUENCE</scope>
    <source>
        <strain evidence="3">Concon-B</strain>
    </source>
</reference>
<comment type="caution">
    <text evidence="3">The sequence shown here is derived from an EMBL/GenBank/DDBJ whole genome shotgun (WGS) entry which is preliminary data.</text>
</comment>
<name>A0A9Q1E476_CONCO</name>
<keyword evidence="1" id="KW-0812">Transmembrane</keyword>